<protein>
    <submittedName>
        <fullName evidence="1">Uncharacterized protein</fullName>
    </submittedName>
</protein>
<evidence type="ECO:0000313" key="2">
    <source>
        <dbReference type="Proteomes" id="UP000184356"/>
    </source>
</evidence>
<dbReference type="AlphaFoldDB" id="A0A1L9TE98"/>
<reference evidence="2" key="1">
    <citation type="journal article" date="2017" name="Genome Biol.">
        <title>Comparative genomics reveals high biological diversity and specific adaptations in the industrially and medically important fungal genus Aspergillus.</title>
        <authorList>
            <person name="de Vries R.P."/>
            <person name="Riley R."/>
            <person name="Wiebenga A."/>
            <person name="Aguilar-Osorio G."/>
            <person name="Amillis S."/>
            <person name="Uchima C.A."/>
            <person name="Anderluh G."/>
            <person name="Asadollahi M."/>
            <person name="Askin M."/>
            <person name="Barry K."/>
            <person name="Battaglia E."/>
            <person name="Bayram O."/>
            <person name="Benocci T."/>
            <person name="Braus-Stromeyer S.A."/>
            <person name="Caldana C."/>
            <person name="Canovas D."/>
            <person name="Cerqueira G.C."/>
            <person name="Chen F."/>
            <person name="Chen W."/>
            <person name="Choi C."/>
            <person name="Clum A."/>
            <person name="Dos Santos R.A."/>
            <person name="Damasio A.R."/>
            <person name="Diallinas G."/>
            <person name="Emri T."/>
            <person name="Fekete E."/>
            <person name="Flipphi M."/>
            <person name="Freyberg S."/>
            <person name="Gallo A."/>
            <person name="Gournas C."/>
            <person name="Habgood R."/>
            <person name="Hainaut M."/>
            <person name="Harispe M.L."/>
            <person name="Henrissat B."/>
            <person name="Hilden K.S."/>
            <person name="Hope R."/>
            <person name="Hossain A."/>
            <person name="Karabika E."/>
            <person name="Karaffa L."/>
            <person name="Karanyi Z."/>
            <person name="Krasevec N."/>
            <person name="Kuo A."/>
            <person name="Kusch H."/>
            <person name="LaButti K."/>
            <person name="Lagendijk E.L."/>
            <person name="Lapidus A."/>
            <person name="Levasseur A."/>
            <person name="Lindquist E."/>
            <person name="Lipzen A."/>
            <person name="Logrieco A.F."/>
            <person name="MacCabe A."/>
            <person name="Maekelae M.R."/>
            <person name="Malavazi I."/>
            <person name="Melin P."/>
            <person name="Meyer V."/>
            <person name="Mielnichuk N."/>
            <person name="Miskei M."/>
            <person name="Molnar A.P."/>
            <person name="Mule G."/>
            <person name="Ngan C.Y."/>
            <person name="Orejas M."/>
            <person name="Orosz E."/>
            <person name="Ouedraogo J.P."/>
            <person name="Overkamp K.M."/>
            <person name="Park H.-S."/>
            <person name="Perrone G."/>
            <person name="Piumi F."/>
            <person name="Punt P.J."/>
            <person name="Ram A.F."/>
            <person name="Ramon A."/>
            <person name="Rauscher S."/>
            <person name="Record E."/>
            <person name="Riano-Pachon D.M."/>
            <person name="Robert V."/>
            <person name="Roehrig J."/>
            <person name="Ruller R."/>
            <person name="Salamov A."/>
            <person name="Salih N.S."/>
            <person name="Samson R.A."/>
            <person name="Sandor E."/>
            <person name="Sanguinetti M."/>
            <person name="Schuetze T."/>
            <person name="Sepcic K."/>
            <person name="Shelest E."/>
            <person name="Sherlock G."/>
            <person name="Sophianopoulou V."/>
            <person name="Squina F.M."/>
            <person name="Sun H."/>
            <person name="Susca A."/>
            <person name="Todd R.B."/>
            <person name="Tsang A."/>
            <person name="Unkles S.E."/>
            <person name="van de Wiele N."/>
            <person name="van Rossen-Uffink D."/>
            <person name="Oliveira J.V."/>
            <person name="Vesth T.C."/>
            <person name="Visser J."/>
            <person name="Yu J.-H."/>
            <person name="Zhou M."/>
            <person name="Andersen M.R."/>
            <person name="Archer D.B."/>
            <person name="Baker S.E."/>
            <person name="Benoit I."/>
            <person name="Brakhage A.A."/>
            <person name="Braus G.H."/>
            <person name="Fischer R."/>
            <person name="Frisvad J.C."/>
            <person name="Goldman G.H."/>
            <person name="Houbraken J."/>
            <person name="Oakley B."/>
            <person name="Pocsi I."/>
            <person name="Scazzocchio C."/>
            <person name="Seiboth B."/>
            <person name="vanKuyk P.A."/>
            <person name="Wortman J."/>
            <person name="Dyer P.S."/>
            <person name="Grigoriev I.V."/>
        </authorList>
    </citation>
    <scope>NUCLEOTIDE SEQUENCE [LARGE SCALE GENOMIC DNA]</scope>
    <source>
        <strain evidence="2">CBS 593.65</strain>
    </source>
</reference>
<dbReference type="EMBL" id="KV878588">
    <property type="protein sequence ID" value="OJJ57711.1"/>
    <property type="molecule type" value="Genomic_DNA"/>
</dbReference>
<dbReference type="VEuPathDB" id="FungiDB:ASPSYDRAFT_1073493"/>
<name>A0A1L9TE98_9EURO</name>
<dbReference type="Proteomes" id="UP000184356">
    <property type="component" value="Unassembled WGS sequence"/>
</dbReference>
<proteinExistence type="predicted"/>
<dbReference type="OrthoDB" id="10350750at2759"/>
<dbReference type="RefSeq" id="XP_040701517.1">
    <property type="nucleotide sequence ID" value="XM_040839878.1"/>
</dbReference>
<sequence length="256" mass="27442">MRTLSTPGVILILSEPRTKLQADSFTATLLRCCFCLFRVRGALFSIQSPRPDQRRVSSFVRLTEDDAVWPAWSLQPRIGPGPLLLPLPLLRYRPTTTAALSAVEGPFLSHPINDHPPEVRSTGLAGVTIHHLACFVSPMHGVPPPTPKSASTHVVPGSSAGPIHGFRHLRSDPGLVCETVPWICPGASVRGTTVPADCSFLSLKQSARDADSGQFVCLDPYPFAIAGLVQSRSGAKHQSTSSLLPQLERCGAGEIC</sequence>
<accession>A0A1L9TE98</accession>
<keyword evidence="2" id="KW-1185">Reference proteome</keyword>
<gene>
    <name evidence="1" type="ORF">ASPSYDRAFT_1073493</name>
</gene>
<dbReference type="GeneID" id="63755951"/>
<evidence type="ECO:0000313" key="1">
    <source>
        <dbReference type="EMBL" id="OJJ57711.1"/>
    </source>
</evidence>
<organism evidence="1 2">
    <name type="scientific">Aspergillus sydowii CBS 593.65</name>
    <dbReference type="NCBI Taxonomy" id="1036612"/>
    <lineage>
        <taxon>Eukaryota</taxon>
        <taxon>Fungi</taxon>
        <taxon>Dikarya</taxon>
        <taxon>Ascomycota</taxon>
        <taxon>Pezizomycotina</taxon>
        <taxon>Eurotiomycetes</taxon>
        <taxon>Eurotiomycetidae</taxon>
        <taxon>Eurotiales</taxon>
        <taxon>Aspergillaceae</taxon>
        <taxon>Aspergillus</taxon>
        <taxon>Aspergillus subgen. Nidulantes</taxon>
    </lineage>
</organism>